<comment type="caution">
    <text evidence="3">The sequence shown here is derived from an EMBL/GenBank/DDBJ whole genome shotgun (WGS) entry which is preliminary data.</text>
</comment>
<dbReference type="PANTHER" id="PTHR46033">
    <property type="entry name" value="PROTEIN MAIN-LIKE 2"/>
    <property type="match status" value="1"/>
</dbReference>
<dbReference type="EMBL" id="CAMGYJ010000002">
    <property type="protein sequence ID" value="CAI0379594.1"/>
    <property type="molecule type" value="Genomic_DNA"/>
</dbReference>
<feature type="compositionally biased region" description="Low complexity" evidence="1">
    <location>
        <begin position="177"/>
        <end position="208"/>
    </location>
</feature>
<name>A0AAV0H3R0_9ROSI</name>
<dbReference type="Pfam" id="PF10536">
    <property type="entry name" value="PMD"/>
    <property type="match status" value="1"/>
</dbReference>
<gene>
    <name evidence="3" type="ORF">LITE_LOCUS2322</name>
</gene>
<protein>
    <recommendedName>
        <fullName evidence="2">Aminotransferase-like plant mobile domain-containing protein</fullName>
    </recommendedName>
</protein>
<evidence type="ECO:0000313" key="4">
    <source>
        <dbReference type="Proteomes" id="UP001154282"/>
    </source>
</evidence>
<accession>A0AAV0H3R0</accession>
<proteinExistence type="predicted"/>
<dbReference type="InterPro" id="IPR044824">
    <property type="entry name" value="MAIN-like"/>
</dbReference>
<reference evidence="3" key="1">
    <citation type="submission" date="2022-08" db="EMBL/GenBank/DDBJ databases">
        <authorList>
            <person name="Gutierrez-Valencia J."/>
        </authorList>
    </citation>
    <scope>NUCLEOTIDE SEQUENCE</scope>
</reference>
<feature type="non-terminal residue" evidence="3">
    <location>
        <position position="1"/>
    </location>
</feature>
<dbReference type="AlphaFoldDB" id="A0AAV0H3R0"/>
<sequence length="462" mass="49954">VMIEDGPGPVYECSKVVLLVAEFDKERILIKIRLVSKFRGGENIRWKNRSWYQGSKGQVASPQPSPRKKNEALGLSAMFGSGPCANLFSSFVARDSDRLASPKRGTAKLEESISMSEAADDGVADGGVSGIGSGGRSEGKRAGAGEGVPLAEVESIFLLQILAFFTNALSFSFLPPDHTTPSSPLSPDSLLLLPSTPTASPLSPTASSAVADPTHPQPPGRDRPSSKRRRRSVSVVPLVPMNPDASLITALVERWRPETSTFHLPCGEITITLEDVVTLSGLAIDGDAVVVDIPDEEWSAICLRLLGRVPYDLVGGVAVVRITWLRVEFSHLPDDASQEVIEQFARAYALSLIGGVLFPDRSGSTVHLQYLLLIEDWERVGGFAWGAAVLSYLYREMGRSTLHISHTGASLAGDLGGWVALLQFWAWERFPHLAPRDSETRAPATEDAHPRGLRWLSASSRQ</sequence>
<evidence type="ECO:0000313" key="3">
    <source>
        <dbReference type="EMBL" id="CAI0379594.1"/>
    </source>
</evidence>
<feature type="domain" description="Aminotransferase-like plant mobile" evidence="2">
    <location>
        <begin position="238"/>
        <end position="458"/>
    </location>
</feature>
<organism evidence="3 4">
    <name type="scientific">Linum tenue</name>
    <dbReference type="NCBI Taxonomy" id="586396"/>
    <lineage>
        <taxon>Eukaryota</taxon>
        <taxon>Viridiplantae</taxon>
        <taxon>Streptophyta</taxon>
        <taxon>Embryophyta</taxon>
        <taxon>Tracheophyta</taxon>
        <taxon>Spermatophyta</taxon>
        <taxon>Magnoliopsida</taxon>
        <taxon>eudicotyledons</taxon>
        <taxon>Gunneridae</taxon>
        <taxon>Pentapetalae</taxon>
        <taxon>rosids</taxon>
        <taxon>fabids</taxon>
        <taxon>Malpighiales</taxon>
        <taxon>Linaceae</taxon>
        <taxon>Linum</taxon>
    </lineage>
</organism>
<dbReference type="PANTHER" id="PTHR46033:SF8">
    <property type="entry name" value="PROTEIN MAINTENANCE OF MERISTEMS-LIKE"/>
    <property type="match status" value="1"/>
</dbReference>
<evidence type="ECO:0000256" key="1">
    <source>
        <dbReference type="SAM" id="MobiDB-lite"/>
    </source>
</evidence>
<dbReference type="GO" id="GO:0010073">
    <property type="term" value="P:meristem maintenance"/>
    <property type="evidence" value="ECO:0007669"/>
    <property type="project" value="InterPro"/>
</dbReference>
<feature type="region of interest" description="Disordered" evidence="1">
    <location>
        <begin position="177"/>
        <end position="234"/>
    </location>
</feature>
<feature type="region of interest" description="Disordered" evidence="1">
    <location>
        <begin position="103"/>
        <end position="144"/>
    </location>
</feature>
<dbReference type="Proteomes" id="UP001154282">
    <property type="component" value="Unassembled WGS sequence"/>
</dbReference>
<feature type="compositionally biased region" description="Gly residues" evidence="1">
    <location>
        <begin position="124"/>
        <end position="136"/>
    </location>
</feature>
<dbReference type="InterPro" id="IPR019557">
    <property type="entry name" value="AminoTfrase-like_pln_mobile"/>
</dbReference>
<evidence type="ECO:0000259" key="2">
    <source>
        <dbReference type="Pfam" id="PF10536"/>
    </source>
</evidence>
<keyword evidence="4" id="KW-1185">Reference proteome</keyword>